<protein>
    <submittedName>
        <fullName evidence="2">Uncharacterized protein</fullName>
    </submittedName>
</protein>
<organism evidence="2 3">
    <name type="scientific">Parasphingorhabdus halotolerans</name>
    <dbReference type="NCBI Taxonomy" id="2725558"/>
    <lineage>
        <taxon>Bacteria</taxon>
        <taxon>Pseudomonadati</taxon>
        <taxon>Pseudomonadota</taxon>
        <taxon>Alphaproteobacteria</taxon>
        <taxon>Sphingomonadales</taxon>
        <taxon>Sphingomonadaceae</taxon>
        <taxon>Parasphingorhabdus</taxon>
    </lineage>
</organism>
<feature type="transmembrane region" description="Helical" evidence="1">
    <location>
        <begin position="55"/>
        <end position="72"/>
    </location>
</feature>
<dbReference type="Proteomes" id="UP000501600">
    <property type="component" value="Chromosome"/>
</dbReference>
<reference evidence="2 3" key="1">
    <citation type="submission" date="2020-04" db="EMBL/GenBank/DDBJ databases">
        <title>Genome sequence for Sphingorhabdus sp. strain M1.</title>
        <authorList>
            <person name="Park S.-J."/>
        </authorList>
    </citation>
    <scope>NUCLEOTIDE SEQUENCE [LARGE SCALE GENOMIC DNA]</scope>
    <source>
        <strain evidence="2 3">JK6</strain>
    </source>
</reference>
<keyword evidence="3" id="KW-1185">Reference proteome</keyword>
<keyword evidence="1" id="KW-0812">Transmembrane</keyword>
<dbReference type="KEGG" id="phao:HF685_05645"/>
<evidence type="ECO:0000313" key="2">
    <source>
        <dbReference type="EMBL" id="QJB68827.1"/>
    </source>
</evidence>
<keyword evidence="1" id="KW-0472">Membrane</keyword>
<evidence type="ECO:0000256" key="1">
    <source>
        <dbReference type="SAM" id="Phobius"/>
    </source>
</evidence>
<dbReference type="AlphaFoldDB" id="A0A6H2DL09"/>
<dbReference type="EMBL" id="CP051217">
    <property type="protein sequence ID" value="QJB68827.1"/>
    <property type="molecule type" value="Genomic_DNA"/>
</dbReference>
<sequence length="83" mass="9659">MVILAAIVAFIHFGTPLIADLFFELYHLSKLEFLYSAYGVLRYLTAQFMFSPNRWMVTFLVGLFGLAILWLLQKRRARKEAKA</sequence>
<proteinExistence type="predicted"/>
<name>A0A6H2DL09_9SPHN</name>
<accession>A0A6H2DL09</accession>
<evidence type="ECO:0000313" key="3">
    <source>
        <dbReference type="Proteomes" id="UP000501600"/>
    </source>
</evidence>
<gene>
    <name evidence="2" type="ORF">HF685_05645</name>
</gene>
<dbReference type="RefSeq" id="WP_168818669.1">
    <property type="nucleotide sequence ID" value="NZ_CP051217.1"/>
</dbReference>
<keyword evidence="1" id="KW-1133">Transmembrane helix</keyword>